<dbReference type="InterPro" id="IPR006571">
    <property type="entry name" value="TLDc_dom"/>
</dbReference>
<reference evidence="3 4" key="2">
    <citation type="journal article" date="2018" name="New Phytol.">
        <title>High intraspecific genome diversity in the model arbuscular mycorrhizal symbiont Rhizophagus irregularis.</title>
        <authorList>
            <person name="Chen E.C.H."/>
            <person name="Morin E."/>
            <person name="Beaudet D."/>
            <person name="Noel J."/>
            <person name="Yildirir G."/>
            <person name="Ndikumana S."/>
            <person name="Charron P."/>
            <person name="St-Onge C."/>
            <person name="Giorgi J."/>
            <person name="Kruger M."/>
            <person name="Marton T."/>
            <person name="Ropars J."/>
            <person name="Grigoriev I.V."/>
            <person name="Hainaut M."/>
            <person name="Henrissat B."/>
            <person name="Roux C."/>
            <person name="Martin F."/>
            <person name="Corradi N."/>
        </authorList>
    </citation>
    <scope>NUCLEOTIDE SEQUENCE [LARGE SCALE GENOMIC DNA]</scope>
    <source>
        <strain evidence="3 4">DAOM 197198</strain>
    </source>
</reference>
<dbReference type="InterPro" id="IPR000210">
    <property type="entry name" value="BTB/POZ_dom"/>
</dbReference>
<protein>
    <recommendedName>
        <fullName evidence="5">Kelch-like protein 17</fullName>
    </recommendedName>
</protein>
<sequence>MPFECPQDVANDYESLLTNTNIVDYDVIIYAGNKNREIYAHSFVLRTRSQYFRTEFSNGSFDSRNGKIIFNLPNITPQLFNMILRFIYCGKIDLDQLAGSDILNLLIAVNEINIQRLIDYIQEYMIKNKDNYVQQNSIEILEKIHQNNAFVVLQNICIKKICEDTQILLSKFNSLSASLLELILNRDDLPLDEIVIWDNLIRWAQHDLNISQVPDPAQWKNDKKTNMENMERTIHRFIPLIRFCHISPENFTNNVYPFREIMPNNLVNSLVQFNMTRNQQFNNDRRPPRSNIDSVIIDQNHIAVFANWIYRKDKFYGYIPYRFNLLYRASRDSNTAAVFHNKCDNKGATLVIVKIANSNQIVGGYSPLSWDISGARKFTNDSFVFSFANRDDLQNARVGYCNSDSHSIYCCSLNGPVFGRGSDLGYYNGVWYCHENFSYPDVGIPLKVFNMDDYEVFQVVSN</sequence>
<dbReference type="Gene3D" id="1.25.40.420">
    <property type="match status" value="1"/>
</dbReference>
<dbReference type="Pfam" id="PF00651">
    <property type="entry name" value="BTB"/>
    <property type="match status" value="1"/>
</dbReference>
<keyword evidence="4" id="KW-1185">Reference proteome</keyword>
<dbReference type="PROSITE" id="PS50097">
    <property type="entry name" value="BTB"/>
    <property type="match status" value="1"/>
</dbReference>
<dbReference type="PANTHER" id="PTHR24410">
    <property type="entry name" value="HL07962P-RELATED"/>
    <property type="match status" value="1"/>
</dbReference>
<dbReference type="CDD" id="cd18186">
    <property type="entry name" value="BTB_POZ_ZBTB_KLHL-like"/>
    <property type="match status" value="1"/>
</dbReference>
<proteinExistence type="predicted"/>
<feature type="domain" description="TLDc" evidence="2">
    <location>
        <begin position="295"/>
        <end position="460"/>
    </location>
</feature>
<dbReference type="Proteomes" id="UP000018888">
    <property type="component" value="Unassembled WGS sequence"/>
</dbReference>
<reference evidence="3 4" key="1">
    <citation type="journal article" date="2013" name="Proc. Natl. Acad. Sci. U.S.A.">
        <title>Genome of an arbuscular mycorrhizal fungus provides insight into the oldest plant symbiosis.</title>
        <authorList>
            <person name="Tisserant E."/>
            <person name="Malbreil M."/>
            <person name="Kuo A."/>
            <person name="Kohler A."/>
            <person name="Symeonidi A."/>
            <person name="Balestrini R."/>
            <person name="Charron P."/>
            <person name="Duensing N."/>
            <person name="Frei Dit Frey N."/>
            <person name="Gianinazzi-Pearson V."/>
            <person name="Gilbert L.B."/>
            <person name="Handa Y."/>
            <person name="Herr J.R."/>
            <person name="Hijri M."/>
            <person name="Koul R."/>
            <person name="Kawaguchi M."/>
            <person name="Krajinski F."/>
            <person name="Lammers P.J."/>
            <person name="Masclaux F.G."/>
            <person name="Murat C."/>
            <person name="Morin E."/>
            <person name="Ndikumana S."/>
            <person name="Pagni M."/>
            <person name="Petitpierre D."/>
            <person name="Requena N."/>
            <person name="Rosikiewicz P."/>
            <person name="Riley R."/>
            <person name="Saito K."/>
            <person name="San Clemente H."/>
            <person name="Shapiro H."/>
            <person name="van Tuinen D."/>
            <person name="Becard G."/>
            <person name="Bonfante P."/>
            <person name="Paszkowski U."/>
            <person name="Shachar-Hill Y.Y."/>
            <person name="Tuskan G.A."/>
            <person name="Young P.W."/>
            <person name="Sanders I.R."/>
            <person name="Henrissat B."/>
            <person name="Rensing S.A."/>
            <person name="Grigoriev I.V."/>
            <person name="Corradi N."/>
            <person name="Roux C."/>
            <person name="Martin F."/>
        </authorList>
    </citation>
    <scope>NUCLEOTIDE SEQUENCE [LARGE SCALE GENOMIC DNA]</scope>
    <source>
        <strain evidence="3 4">DAOM 197198</strain>
    </source>
</reference>
<evidence type="ECO:0000259" key="1">
    <source>
        <dbReference type="PROSITE" id="PS50097"/>
    </source>
</evidence>
<dbReference type="InterPro" id="IPR011333">
    <property type="entry name" value="SKP1/BTB/POZ_sf"/>
</dbReference>
<dbReference type="SMART" id="SM00225">
    <property type="entry name" value="BTB"/>
    <property type="match status" value="1"/>
</dbReference>
<dbReference type="VEuPathDB" id="FungiDB:RhiirFUN_002862"/>
<evidence type="ECO:0008006" key="5">
    <source>
        <dbReference type="Google" id="ProtNLM"/>
    </source>
</evidence>
<dbReference type="PANTHER" id="PTHR24410:SF23">
    <property type="entry name" value="BTB DOMAIN-CONTAINING PROTEIN-RELATED"/>
    <property type="match status" value="1"/>
</dbReference>
<dbReference type="Gene3D" id="3.30.710.10">
    <property type="entry name" value="Potassium Channel Kv1.1, Chain A"/>
    <property type="match status" value="1"/>
</dbReference>
<dbReference type="EMBL" id="AUPC02000052">
    <property type="protein sequence ID" value="POG76240.1"/>
    <property type="molecule type" value="Genomic_DNA"/>
</dbReference>
<evidence type="ECO:0000259" key="2">
    <source>
        <dbReference type="PROSITE" id="PS51886"/>
    </source>
</evidence>
<accession>A0A2P4QF44</accession>
<dbReference type="SUPFAM" id="SSF54695">
    <property type="entry name" value="POZ domain"/>
    <property type="match status" value="1"/>
</dbReference>
<organism evidence="3 4">
    <name type="scientific">Rhizophagus irregularis (strain DAOM 181602 / DAOM 197198 / MUCL 43194)</name>
    <name type="common">Arbuscular mycorrhizal fungus</name>
    <name type="synonym">Glomus intraradices</name>
    <dbReference type="NCBI Taxonomy" id="747089"/>
    <lineage>
        <taxon>Eukaryota</taxon>
        <taxon>Fungi</taxon>
        <taxon>Fungi incertae sedis</taxon>
        <taxon>Mucoromycota</taxon>
        <taxon>Glomeromycotina</taxon>
        <taxon>Glomeromycetes</taxon>
        <taxon>Glomerales</taxon>
        <taxon>Glomeraceae</taxon>
        <taxon>Rhizophagus</taxon>
    </lineage>
</organism>
<name>A0A2P4QF44_RHIID</name>
<comment type="caution">
    <text evidence="3">The sequence shown here is derived from an EMBL/GenBank/DDBJ whole genome shotgun (WGS) entry which is preliminary data.</text>
</comment>
<dbReference type="Pfam" id="PF07534">
    <property type="entry name" value="TLD"/>
    <property type="match status" value="1"/>
</dbReference>
<dbReference type="InterPro" id="IPR051481">
    <property type="entry name" value="BTB-POZ/Galectin-3-binding"/>
</dbReference>
<feature type="domain" description="BTB" evidence="1">
    <location>
        <begin position="25"/>
        <end position="96"/>
    </location>
</feature>
<gene>
    <name evidence="3" type="ORF">GLOIN_2v1872250</name>
</gene>
<evidence type="ECO:0000313" key="4">
    <source>
        <dbReference type="Proteomes" id="UP000018888"/>
    </source>
</evidence>
<evidence type="ECO:0000313" key="3">
    <source>
        <dbReference type="EMBL" id="POG76240.1"/>
    </source>
</evidence>
<dbReference type="AlphaFoldDB" id="A0A2P4QF44"/>
<dbReference type="PROSITE" id="PS51886">
    <property type="entry name" value="TLDC"/>
    <property type="match status" value="1"/>
</dbReference>